<comment type="caution">
    <text evidence="3">The sequence shown here is derived from an EMBL/GenBank/DDBJ whole genome shotgun (WGS) entry which is preliminary data.</text>
</comment>
<keyword evidence="2" id="KW-1133">Transmembrane helix</keyword>
<keyword evidence="2" id="KW-0472">Membrane</keyword>
<gene>
    <name evidence="3" type="ORF">LTT95_14185</name>
</gene>
<evidence type="ECO:0000256" key="2">
    <source>
        <dbReference type="SAM" id="Phobius"/>
    </source>
</evidence>
<feature type="region of interest" description="Disordered" evidence="1">
    <location>
        <begin position="53"/>
        <end position="80"/>
    </location>
</feature>
<protein>
    <recommendedName>
        <fullName evidence="5">Ribosomal L7/L12-like protein</fullName>
    </recommendedName>
</protein>
<name>A0ABS8UHB0_9GAMM</name>
<evidence type="ECO:0000313" key="4">
    <source>
        <dbReference type="Proteomes" id="UP001430360"/>
    </source>
</evidence>
<accession>A0ABS8UHB0</accession>
<feature type="transmembrane region" description="Helical" evidence="2">
    <location>
        <begin position="139"/>
        <end position="159"/>
    </location>
</feature>
<reference evidence="3" key="2">
    <citation type="journal article" date="2022" name="Syst. Appl. Microbiol.">
        <title>Physiological and genomic characterisation of Luteimonas fraxinea sp. nov., a bacterial species associated with trees tolerant to ash dieback.</title>
        <authorList>
            <person name="Ulrich K."/>
            <person name="Becker R."/>
            <person name="Behrendt U."/>
            <person name="Kube M."/>
            <person name="Schneck V."/>
            <person name="Ulrich A."/>
        </authorList>
    </citation>
    <scope>NUCLEOTIDE SEQUENCE</scope>
    <source>
        <strain evidence="3">A1P009</strain>
    </source>
</reference>
<keyword evidence="4" id="KW-1185">Reference proteome</keyword>
<reference evidence="3" key="1">
    <citation type="submission" date="2021-12" db="EMBL/GenBank/DDBJ databases">
        <authorList>
            <person name="Ulrich A."/>
        </authorList>
    </citation>
    <scope>NUCLEOTIDE SEQUENCE</scope>
    <source>
        <strain evidence="3">A1P009</strain>
    </source>
</reference>
<organism evidence="3 4">
    <name type="scientific">Luteimonas fraxinea</name>
    <dbReference type="NCBI Taxonomy" id="2901869"/>
    <lineage>
        <taxon>Bacteria</taxon>
        <taxon>Pseudomonadati</taxon>
        <taxon>Pseudomonadota</taxon>
        <taxon>Gammaproteobacteria</taxon>
        <taxon>Lysobacterales</taxon>
        <taxon>Lysobacteraceae</taxon>
        <taxon>Luteimonas</taxon>
    </lineage>
</organism>
<evidence type="ECO:0000313" key="3">
    <source>
        <dbReference type="EMBL" id="MCD9098089.1"/>
    </source>
</evidence>
<dbReference type="EMBL" id="JAJQKU010000004">
    <property type="protein sequence ID" value="MCD9098089.1"/>
    <property type="molecule type" value="Genomic_DNA"/>
</dbReference>
<keyword evidence="2" id="KW-0812">Transmembrane</keyword>
<dbReference type="Proteomes" id="UP001430360">
    <property type="component" value="Unassembled WGS sequence"/>
</dbReference>
<dbReference type="RefSeq" id="WP_232137257.1">
    <property type="nucleotide sequence ID" value="NZ_CP089507.1"/>
</dbReference>
<sequence length="160" mass="16843">MSVVSRSTRLHVPLAVHDALRRGSAIEAIKQLRDANPGLKLADARDAVQRLAENPSDALDPDDRFRPAGGAAPPSSGTLPSEVAAKLATGNIVDAAKRLREVKPGLSDQAARDAIAKHSSSLMREARQETVVRGDSGQFGWLGWVLALVIVGGGLAIWLG</sequence>
<evidence type="ECO:0008006" key="5">
    <source>
        <dbReference type="Google" id="ProtNLM"/>
    </source>
</evidence>
<evidence type="ECO:0000256" key="1">
    <source>
        <dbReference type="SAM" id="MobiDB-lite"/>
    </source>
</evidence>
<proteinExistence type="predicted"/>